<dbReference type="EMBL" id="AACS02000005">
    <property type="protein sequence ID" value="EFI27626.1"/>
    <property type="molecule type" value="Genomic_DNA"/>
</dbReference>
<dbReference type="InParanoid" id="D6RMF8"/>
<dbReference type="HOGENOM" id="CLU_509979_0_0_1"/>
<evidence type="ECO:0000313" key="2">
    <source>
        <dbReference type="Proteomes" id="UP000001861"/>
    </source>
</evidence>
<dbReference type="STRING" id="240176.D6RMF8"/>
<sequence length="471" mass="52186">MSSAPEPCALLPLTVFDRVFERTTFVTGWLVEGTVDAAAIDTALREVTDKWRMLAGRVQSIRENNETKWFIRVPLGPLPSDYPTFALTETTSTVPLSTYVTTPIPQVSNSLPPELFVHPSTPRQYTAWERTSHPLTCWHLTYFPASLNADGKAYTAIGFARSHGVFDGLGAAMVTKALVAELKGEEWAIPKLPAEGLNANPLVQRLEEEVKNTSELLEYKGYSILGLGGFLKLIAWQLRERFWRGADRRIVLVPKSAFDALIGAVKTALQERNQDPTSVSSGDVLVAWIYKTVYSLESSESLRVHCSNVAAIRSYLTNNDPDILAYPHNAFIPIPYPTLTAAELRSLPLPDLTSQLADHRRSLSKGHVLSAYQMLKTPTILFPNHPEADDDLMISNVSASRILQTDWTLAGSKKTVCGYRYQLTPTKVVFTNAVYIAGRLDDGTVVLDVSLNKAKFDVFVREVERLCAEGS</sequence>
<proteinExistence type="predicted"/>
<gene>
    <name evidence="1" type="ORF">CC1G_14552</name>
</gene>
<dbReference type="Gene3D" id="3.30.559.10">
    <property type="entry name" value="Chloramphenicol acetyltransferase-like domain"/>
    <property type="match status" value="2"/>
</dbReference>
<dbReference type="KEGG" id="cci:CC1G_14552"/>
<dbReference type="OMA" id="CWHITRL"/>
<dbReference type="eggNOG" id="ENOG502S6KB">
    <property type="taxonomic scope" value="Eukaryota"/>
</dbReference>
<comment type="caution">
    <text evidence="1">The sequence shown here is derived from an EMBL/GenBank/DDBJ whole genome shotgun (WGS) entry which is preliminary data.</text>
</comment>
<dbReference type="Proteomes" id="UP000001861">
    <property type="component" value="Unassembled WGS sequence"/>
</dbReference>
<dbReference type="AlphaFoldDB" id="D6RMF8"/>
<dbReference type="InterPro" id="IPR023213">
    <property type="entry name" value="CAT-like_dom_sf"/>
</dbReference>
<dbReference type="RefSeq" id="XP_002911120.1">
    <property type="nucleotide sequence ID" value="XM_002911074.1"/>
</dbReference>
<name>D6RMF8_COPC7</name>
<evidence type="ECO:0000313" key="1">
    <source>
        <dbReference type="EMBL" id="EFI27626.1"/>
    </source>
</evidence>
<dbReference type="VEuPathDB" id="FungiDB:CC1G_14552"/>
<organism evidence="1 2">
    <name type="scientific">Coprinopsis cinerea (strain Okayama-7 / 130 / ATCC MYA-4618 / FGSC 9003)</name>
    <name type="common">Inky cap fungus</name>
    <name type="synonym">Hormographiella aspergillata</name>
    <dbReference type="NCBI Taxonomy" id="240176"/>
    <lineage>
        <taxon>Eukaryota</taxon>
        <taxon>Fungi</taxon>
        <taxon>Dikarya</taxon>
        <taxon>Basidiomycota</taxon>
        <taxon>Agaricomycotina</taxon>
        <taxon>Agaricomycetes</taxon>
        <taxon>Agaricomycetidae</taxon>
        <taxon>Agaricales</taxon>
        <taxon>Agaricineae</taxon>
        <taxon>Psathyrellaceae</taxon>
        <taxon>Coprinopsis</taxon>
    </lineage>
</organism>
<accession>D6RMF8</accession>
<reference evidence="1 2" key="1">
    <citation type="journal article" date="2010" name="Proc. Natl. Acad. Sci. U.S.A.">
        <title>Insights into evolution of multicellular fungi from the assembled chromosomes of the mushroom Coprinopsis cinerea (Coprinus cinereus).</title>
        <authorList>
            <person name="Stajich J.E."/>
            <person name="Wilke S.K."/>
            <person name="Ahren D."/>
            <person name="Au C.H."/>
            <person name="Birren B.W."/>
            <person name="Borodovsky M."/>
            <person name="Burns C."/>
            <person name="Canback B."/>
            <person name="Casselton L.A."/>
            <person name="Cheng C.K."/>
            <person name="Deng J."/>
            <person name="Dietrich F.S."/>
            <person name="Fargo D.C."/>
            <person name="Farman M.L."/>
            <person name="Gathman A.C."/>
            <person name="Goldberg J."/>
            <person name="Guigo R."/>
            <person name="Hoegger P.J."/>
            <person name="Hooker J.B."/>
            <person name="Huggins A."/>
            <person name="James T.Y."/>
            <person name="Kamada T."/>
            <person name="Kilaru S."/>
            <person name="Kodira C."/>
            <person name="Kues U."/>
            <person name="Kupfer D."/>
            <person name="Kwan H.S."/>
            <person name="Lomsadze A."/>
            <person name="Li W."/>
            <person name="Lilly W.W."/>
            <person name="Ma L.J."/>
            <person name="Mackey A.J."/>
            <person name="Manning G."/>
            <person name="Martin F."/>
            <person name="Muraguchi H."/>
            <person name="Natvig D.O."/>
            <person name="Palmerini H."/>
            <person name="Ramesh M.A."/>
            <person name="Rehmeyer C.J."/>
            <person name="Roe B.A."/>
            <person name="Shenoy N."/>
            <person name="Stanke M."/>
            <person name="Ter-Hovhannisyan V."/>
            <person name="Tunlid A."/>
            <person name="Velagapudi R."/>
            <person name="Vision T.J."/>
            <person name="Zeng Q."/>
            <person name="Zolan M.E."/>
            <person name="Pukkila P.J."/>
        </authorList>
    </citation>
    <scope>NUCLEOTIDE SEQUENCE [LARGE SCALE GENOMIC DNA]</scope>
    <source>
        <strain evidence="2">Okayama-7 / 130 / ATCC MYA-4618 / FGSC 9003</strain>
    </source>
</reference>
<dbReference type="OrthoDB" id="21502at2759"/>
<protein>
    <submittedName>
        <fullName evidence="1">Uncharacterized protein</fullName>
    </submittedName>
</protein>
<dbReference type="GeneID" id="9379692"/>
<keyword evidence="2" id="KW-1185">Reference proteome</keyword>